<feature type="transmembrane region" description="Helical" evidence="6">
    <location>
        <begin position="6"/>
        <end position="25"/>
    </location>
</feature>
<feature type="transmembrane region" description="Helical" evidence="6">
    <location>
        <begin position="37"/>
        <end position="55"/>
    </location>
</feature>
<evidence type="ECO:0000256" key="5">
    <source>
        <dbReference type="ARBA" id="ARBA00023136"/>
    </source>
</evidence>
<feature type="transmembrane region" description="Helical" evidence="6">
    <location>
        <begin position="75"/>
        <end position="99"/>
    </location>
</feature>
<evidence type="ECO:0000256" key="3">
    <source>
        <dbReference type="ARBA" id="ARBA00022692"/>
    </source>
</evidence>
<keyword evidence="4 6" id="KW-1133">Transmembrane helix</keyword>
<keyword evidence="3 6" id="KW-0812">Transmembrane</keyword>
<dbReference type="Gene3D" id="1.10.287.3510">
    <property type="match status" value="1"/>
</dbReference>
<reference evidence="7 8" key="1">
    <citation type="submission" date="2018-08" db="EMBL/GenBank/DDBJ databases">
        <title>Draft genome of candidate division NPL-UPA2 bacterium Unc8 that adapted to ultra-basic serpentinizing groundwater.</title>
        <authorList>
            <person name="Ishii S."/>
            <person name="Suzuki S."/>
            <person name="Nealson K.H."/>
        </authorList>
    </citation>
    <scope>NUCLEOTIDE SEQUENCE [LARGE SCALE GENOMIC DNA]</scope>
    <source>
        <strain evidence="7">Unc8</strain>
    </source>
</reference>
<dbReference type="EMBL" id="NDHY01000006">
    <property type="protein sequence ID" value="RII00195.1"/>
    <property type="molecule type" value="Genomic_DNA"/>
</dbReference>
<dbReference type="InterPro" id="IPR039428">
    <property type="entry name" value="NUOK/Mnh_C1-like"/>
</dbReference>
<comment type="similarity">
    <text evidence="2">Belongs to the CPA3 antiporters (TC 2.A.63) subunit C family.</text>
</comment>
<evidence type="ECO:0000256" key="4">
    <source>
        <dbReference type="ARBA" id="ARBA00022989"/>
    </source>
</evidence>
<organism evidence="7 8">
    <name type="scientific">candidate division NPL-UPA2 bacterium Unc8</name>
    <dbReference type="NCBI Taxonomy" id="1980939"/>
    <lineage>
        <taxon>Bacteria</taxon>
    </lineage>
</organism>
<proteinExistence type="inferred from homology"/>
<gene>
    <name evidence="7" type="ORF">B9J77_03460</name>
</gene>
<dbReference type="AlphaFoldDB" id="A0A399FUZ7"/>
<protein>
    <recommendedName>
        <fullName evidence="9">Cation:proton antiporter</fullName>
    </recommendedName>
</protein>
<dbReference type="PANTHER" id="PTHR34583:SF3">
    <property type="entry name" value="MULTISUBUNIT SODIUM_HYDROGEN ANTIPORTER, MNHC SUBUNIT"/>
    <property type="match status" value="1"/>
</dbReference>
<evidence type="ECO:0000256" key="2">
    <source>
        <dbReference type="ARBA" id="ARBA00010388"/>
    </source>
</evidence>
<evidence type="ECO:0000256" key="6">
    <source>
        <dbReference type="SAM" id="Phobius"/>
    </source>
</evidence>
<evidence type="ECO:0008006" key="9">
    <source>
        <dbReference type="Google" id="ProtNLM"/>
    </source>
</evidence>
<comment type="subcellular location">
    <subcellularLocation>
        <location evidence="1">Membrane</location>
        <topology evidence="1">Multi-pass membrane protein</topology>
    </subcellularLocation>
</comment>
<evidence type="ECO:0000256" key="1">
    <source>
        <dbReference type="ARBA" id="ARBA00004141"/>
    </source>
</evidence>
<evidence type="ECO:0000313" key="7">
    <source>
        <dbReference type="EMBL" id="RII00195.1"/>
    </source>
</evidence>
<dbReference type="Pfam" id="PF00420">
    <property type="entry name" value="Oxidored_q2"/>
    <property type="match status" value="1"/>
</dbReference>
<dbReference type="Proteomes" id="UP000266287">
    <property type="component" value="Unassembled WGS sequence"/>
</dbReference>
<sequence length="113" mass="12406">MRFEFIAVNFPYFVSVALLLVGLYAMIVRKNLIKKIMGLNIFSTSVLFFLIAAGYKEGGAPPIRVPGIEVYVNPLPHALVLTGIVVALALTTFALALVIKIYKEYGTIDSDKL</sequence>
<evidence type="ECO:0000313" key="8">
    <source>
        <dbReference type="Proteomes" id="UP000266287"/>
    </source>
</evidence>
<comment type="caution">
    <text evidence="7">The sequence shown here is derived from an EMBL/GenBank/DDBJ whole genome shotgun (WGS) entry which is preliminary data.</text>
</comment>
<name>A0A399FUZ7_UNCN2</name>
<dbReference type="NCBIfam" id="NF005624">
    <property type="entry name" value="PRK07375.2-3"/>
    <property type="match status" value="1"/>
</dbReference>
<keyword evidence="5 6" id="KW-0472">Membrane</keyword>
<dbReference type="PANTHER" id="PTHR34583">
    <property type="entry name" value="ANTIPORTER SUBUNIT MNHC2-RELATED"/>
    <property type="match status" value="1"/>
</dbReference>
<accession>A0A399FUZ7</accession>
<dbReference type="InterPro" id="IPR050601">
    <property type="entry name" value="CPA3_antiporter_subunitC"/>
</dbReference>
<dbReference type="GO" id="GO:0016020">
    <property type="term" value="C:membrane"/>
    <property type="evidence" value="ECO:0007669"/>
    <property type="project" value="UniProtKB-SubCell"/>
</dbReference>